<keyword evidence="2 7" id="KW-0732">Signal</keyword>
<feature type="domain" description="Cellulose synthase operon C C-terminal" evidence="8">
    <location>
        <begin position="946"/>
        <end position="1301"/>
    </location>
</feature>
<dbReference type="EMBL" id="PVFR01000092">
    <property type="protein sequence ID" value="PRE39534.1"/>
    <property type="molecule type" value="Genomic_DNA"/>
</dbReference>
<keyword evidence="4 6" id="KW-0802">TPR repeat</keyword>
<evidence type="ECO:0000256" key="3">
    <source>
        <dbReference type="ARBA" id="ARBA00022737"/>
    </source>
</evidence>
<dbReference type="GO" id="GO:0006011">
    <property type="term" value="P:UDP-alpha-D-glucose metabolic process"/>
    <property type="evidence" value="ECO:0007669"/>
    <property type="project" value="InterPro"/>
</dbReference>
<evidence type="ECO:0000256" key="7">
    <source>
        <dbReference type="SAM" id="SignalP"/>
    </source>
</evidence>
<keyword evidence="5" id="KW-0135">Cellulose biosynthesis</keyword>
<comment type="pathway">
    <text evidence="1">Glycan metabolism; bacterial cellulose biosynthesis.</text>
</comment>
<evidence type="ECO:0000313" key="9">
    <source>
        <dbReference type="EMBL" id="PRE39534.1"/>
    </source>
</evidence>
<dbReference type="PANTHER" id="PTHR44227:SF3">
    <property type="entry name" value="PROTEIN O-MANNOSYL-TRANSFERASE TMTC4"/>
    <property type="match status" value="1"/>
</dbReference>
<evidence type="ECO:0000256" key="4">
    <source>
        <dbReference type="ARBA" id="ARBA00022803"/>
    </source>
</evidence>
<evidence type="ECO:0000256" key="2">
    <source>
        <dbReference type="ARBA" id="ARBA00022729"/>
    </source>
</evidence>
<gene>
    <name evidence="9" type="ORF">C6P99_31710</name>
</gene>
<dbReference type="PROSITE" id="PS50005">
    <property type="entry name" value="TPR"/>
    <property type="match status" value="1"/>
</dbReference>
<evidence type="ECO:0000259" key="8">
    <source>
        <dbReference type="Pfam" id="PF05420"/>
    </source>
</evidence>
<dbReference type="Pfam" id="PF14559">
    <property type="entry name" value="TPR_19"/>
    <property type="match status" value="1"/>
</dbReference>
<feature type="repeat" description="TPR" evidence="6">
    <location>
        <begin position="348"/>
        <end position="381"/>
    </location>
</feature>
<keyword evidence="3" id="KW-0677">Repeat</keyword>
<dbReference type="Pfam" id="PF13432">
    <property type="entry name" value="TPR_16"/>
    <property type="match status" value="2"/>
</dbReference>
<dbReference type="GO" id="GO:0030244">
    <property type="term" value="P:cellulose biosynthetic process"/>
    <property type="evidence" value="ECO:0007669"/>
    <property type="project" value="UniProtKB-KW"/>
</dbReference>
<dbReference type="Pfam" id="PF05420">
    <property type="entry name" value="BCSC_C"/>
    <property type="match status" value="1"/>
</dbReference>
<dbReference type="Proteomes" id="UP000237811">
    <property type="component" value="Unassembled WGS sequence"/>
</dbReference>
<dbReference type="SMART" id="SM00028">
    <property type="entry name" value="TPR"/>
    <property type="match status" value="6"/>
</dbReference>
<sequence>MHRPLIRVVAGVTALAASIGASAPAASAPAASALAASAPAATPPAAAARPASPKAVRAAPASADAVDARRLLATARMWGVKHRDDLARDALNKGLLIAPDDPALLAEQMRVLLRLGDAQRAQAALARLQARAPDAPDTRRAADEFRVATSGRGEMAQIRLLARSGRTDEAARRIVALFPNGAPSGALGAEYYQIVANAPGGRAPAIAALRRALAADPQDTDAALALARLLNQRDDTRAEANRIAWSLATRTDADHTDAMTLWRHVLQSAGADPAYLDALHAYLALVPDDTEFRDRAAALDRQRDARRRLERDPDYIAQQRGLQALARGDLAAAEPLLTRAVRARADDADAVGGLGLLRLREGRHDEARALFTRAASLATDQRGKWQSLARTAQFWGLLAQGRAAASAGRAAQAERAARAALAMEPDSADAKLQLADALLAQRDWARAEPLLRELLAAPSPRIAAVRDTATLYENTGRAERVGPLLDALQGRVTGGDDRRALDGLRADLLASQASALAARGERGPAAQRYEAAVRAAPDAAWTRFALARLYRDMGLPQLGRTVMDEGLAYRDTAEMRYASALYRHSLDDVDGAQAVLAGIDEAQRSDGMRALARKLGAERALADARDALARGDRAAFAASLERAQRQAPDDPDLLAAIGAQWIDAGETERGLAPLHDWIAAHPADADADVRLRYGDLLGSARRDDALVAWLDALRRDPALTPAQTARLEDQALRVVLRQTDDAIAQHDDARARALLARVSAAGRADKRYALELADVERAQGRYDAARDALAPLVARLPDDPDTQLALARIDEESGRRAAALARVEAVLARTPDEDVDTRLAVVRRLNALGRSDAAVQVTDRLQAAYPARADVTVAAGRVAEGQRRYDDAASLYRLSMSQERASGVRAGRDGLTPAQAAFADLEQRRDPEIEIGWLPAYKSGDEGISAYRVQQVPIYMQVPVRYDGHAFLQLDTVHLDAGTLDTSNPDAYALKTFGTYAALNALNGLPPPFVPAAPAGALIAHPPGALHQSTTGVALGAGYRSDAWRVDLGTSPLGFPVHYLVGGVRYRFDAGPASVSVNASRRPETSSVLSYAGMRDPWTGAVWGGVRRDGVNLRAAVDVGRANLFAELGAGVLSGRNVERNAEVTLRTGFMAPVYERATMKVATGLVGNAWHYAQNLRYYTYGQGGYYSPQRYLSLGVPIEWAGRRDALSWDLTVTAGISNSYEKDSLFYPTFADRRAEQQAAGLVYTGSSTRGVSFSYGVNGIAEYRVNAHLSVGAQLHVDRSHDYAPSSALVYLRYAFDARAERSWLVTPTPVRLYSDY</sequence>
<dbReference type="Gene3D" id="1.25.40.10">
    <property type="entry name" value="Tetratricopeptide repeat domain"/>
    <property type="match status" value="5"/>
</dbReference>
<name>A0AB37AHR6_9BURK</name>
<feature type="signal peptide" evidence="7">
    <location>
        <begin position="1"/>
        <end position="27"/>
    </location>
</feature>
<dbReference type="InterPro" id="IPR011990">
    <property type="entry name" value="TPR-like_helical_dom_sf"/>
</dbReference>
<evidence type="ECO:0000256" key="1">
    <source>
        <dbReference type="ARBA" id="ARBA00005186"/>
    </source>
</evidence>
<protein>
    <submittedName>
        <fullName evidence="9">Cellulose biosynthesis protein</fullName>
    </submittedName>
</protein>
<dbReference type="PANTHER" id="PTHR44227">
    <property type="match status" value="1"/>
</dbReference>
<dbReference type="InterPro" id="IPR052346">
    <property type="entry name" value="O-mannosyl-transferase_TMTC"/>
</dbReference>
<dbReference type="SUPFAM" id="SSF48452">
    <property type="entry name" value="TPR-like"/>
    <property type="match status" value="3"/>
</dbReference>
<proteinExistence type="predicted"/>
<dbReference type="InterPro" id="IPR019734">
    <property type="entry name" value="TPR_rpt"/>
</dbReference>
<evidence type="ECO:0000256" key="6">
    <source>
        <dbReference type="PROSITE-ProRule" id="PRU00339"/>
    </source>
</evidence>
<dbReference type="InterPro" id="IPR008410">
    <property type="entry name" value="BCSC_C"/>
</dbReference>
<evidence type="ECO:0000256" key="5">
    <source>
        <dbReference type="ARBA" id="ARBA00022916"/>
    </source>
</evidence>
<dbReference type="GO" id="GO:0019867">
    <property type="term" value="C:outer membrane"/>
    <property type="evidence" value="ECO:0007669"/>
    <property type="project" value="InterPro"/>
</dbReference>
<dbReference type="InterPro" id="IPR003921">
    <property type="entry name" value="Cell_synth_C"/>
</dbReference>
<evidence type="ECO:0000313" key="10">
    <source>
        <dbReference type="Proteomes" id="UP000237811"/>
    </source>
</evidence>
<dbReference type="RefSeq" id="WP_105778649.1">
    <property type="nucleotide sequence ID" value="NZ_PVFQ01000075.1"/>
</dbReference>
<feature type="chain" id="PRO_5044264252" evidence="7">
    <location>
        <begin position="28"/>
        <end position="1321"/>
    </location>
</feature>
<dbReference type="PRINTS" id="PR01441">
    <property type="entry name" value="CELLSNTHASEC"/>
</dbReference>
<accession>A0AB37AHR6</accession>
<comment type="caution">
    <text evidence="9">The sequence shown here is derived from an EMBL/GenBank/DDBJ whole genome shotgun (WGS) entry which is preliminary data.</text>
</comment>
<organism evidence="9 10">
    <name type="scientific">Burkholderia multivorans</name>
    <dbReference type="NCBI Taxonomy" id="87883"/>
    <lineage>
        <taxon>Bacteria</taxon>
        <taxon>Pseudomonadati</taxon>
        <taxon>Pseudomonadota</taxon>
        <taxon>Betaproteobacteria</taxon>
        <taxon>Burkholderiales</taxon>
        <taxon>Burkholderiaceae</taxon>
        <taxon>Burkholderia</taxon>
        <taxon>Burkholderia cepacia complex</taxon>
    </lineage>
</organism>
<reference evidence="9 10" key="1">
    <citation type="submission" date="2018-03" db="EMBL/GenBank/DDBJ databases">
        <authorList>
            <person name="Nguyen K."/>
            <person name="Fouts D."/>
            <person name="Sutton G."/>
        </authorList>
    </citation>
    <scope>NUCLEOTIDE SEQUENCE [LARGE SCALE GENOMIC DNA]</scope>
    <source>
        <strain evidence="9 10">AU14328</strain>
    </source>
</reference>